<protein>
    <submittedName>
        <fullName evidence="1">Uncharacterized protein</fullName>
    </submittedName>
</protein>
<evidence type="ECO:0000313" key="2">
    <source>
        <dbReference type="Proteomes" id="UP000010077"/>
    </source>
</evidence>
<organism evidence="1 2">
    <name type="scientific">Candidatus Endolissoclinum faulkneri L2</name>
    <dbReference type="NCBI Taxonomy" id="1193729"/>
    <lineage>
        <taxon>Bacteria</taxon>
        <taxon>Pseudomonadati</taxon>
        <taxon>Pseudomonadota</taxon>
        <taxon>Alphaproteobacteria</taxon>
        <taxon>Rhodospirillales</taxon>
        <taxon>Rhodospirillaceae</taxon>
        <taxon>Candidatus Endolissoclinum</taxon>
    </lineage>
</organism>
<accession>K7YGI6</accession>
<dbReference type="KEGG" id="thal:A1OE_522"/>
<name>K7YGI6_9PROT</name>
<keyword evidence="2" id="KW-1185">Reference proteome</keyword>
<sequence length="45" mass="5286">MASIIDFYNQLININFILISNVQRKIKLIIDLSANKNILHNLFKK</sequence>
<dbReference type="AlphaFoldDB" id="K7YGI6"/>
<dbReference type="Proteomes" id="UP000010077">
    <property type="component" value="Chromosome"/>
</dbReference>
<reference evidence="1 2" key="1">
    <citation type="journal article" date="2012" name="Proc. Natl. Acad. Sci. U.S.A.">
        <title>Genome streamlining and chemical defense in a coral reef symbiosis.</title>
        <authorList>
            <person name="Kwan J.C."/>
            <person name="Donia M.S."/>
            <person name="Han A.W."/>
            <person name="Hirose E."/>
            <person name="Haygood M.G."/>
            <person name="Schmidt E.W."/>
        </authorList>
    </citation>
    <scope>NUCLEOTIDE SEQUENCE [LARGE SCALE GENOMIC DNA]</scope>
    <source>
        <strain evidence="1 2">L2</strain>
    </source>
</reference>
<dbReference type="EMBL" id="CP003539">
    <property type="protein sequence ID" value="AFX98715.1"/>
    <property type="molecule type" value="Genomic_DNA"/>
</dbReference>
<gene>
    <name evidence="1" type="ORF">A1OE_522</name>
</gene>
<dbReference type="HOGENOM" id="CLU_3197389_0_0_5"/>
<evidence type="ECO:0000313" key="1">
    <source>
        <dbReference type="EMBL" id="AFX98715.1"/>
    </source>
</evidence>
<proteinExistence type="predicted"/>